<accession>A0ABV3ZCC5</accession>
<dbReference type="InterPro" id="IPR002826">
    <property type="entry name" value="MptE-like"/>
</dbReference>
<reference evidence="2 3" key="1">
    <citation type="submission" date="2023-07" db="EMBL/GenBank/DDBJ databases">
        <authorList>
            <person name="Lian W.-H."/>
        </authorList>
    </citation>
    <scope>NUCLEOTIDE SEQUENCE [LARGE SCALE GENOMIC DNA]</scope>
    <source>
        <strain evidence="2 3">SYSU DXS3180</strain>
    </source>
</reference>
<evidence type="ECO:0000313" key="3">
    <source>
        <dbReference type="Proteomes" id="UP001560573"/>
    </source>
</evidence>
<sequence>MDNTFLEDSPILNTPAKLNPYKEARWLFVNRFKWDLRPVAWASRKKLRKLQDKYAGKKAVIMCNGPSLNKVDYDKLKNVFTFGLNKINLLFNRTDFRPSAIAVVNGHVMEQNAAFYNETDIPLFLDTCGLKYVRFRENVHFMHATDTAKFSRDISGSIWKGGTVTFAAMQLAYHMGFTKVALVGCDHYFNAVGAANQLAVSNGKDDSHFDPNYFSGGMKWQLPDIAASEYSYSLAREMYTASDRLLLNATEGGHLTLLPRIDLDTFLDDKF</sequence>
<protein>
    <submittedName>
        <fullName evidence="2">DUF115 domain-containing protein</fullName>
    </submittedName>
</protein>
<name>A0ABV3ZCC5_9BACT</name>
<feature type="domain" description="6-hydroxymethylpterin diphosphokinase MptE-like" evidence="1">
    <location>
        <begin position="45"/>
        <end position="189"/>
    </location>
</feature>
<dbReference type="RefSeq" id="WP_369328908.1">
    <property type="nucleotide sequence ID" value="NZ_JAULBC010000002.1"/>
</dbReference>
<dbReference type="Pfam" id="PF01973">
    <property type="entry name" value="MptE-like"/>
    <property type="match status" value="1"/>
</dbReference>
<dbReference type="Proteomes" id="UP001560573">
    <property type="component" value="Unassembled WGS sequence"/>
</dbReference>
<gene>
    <name evidence="2" type="ORF">QTN47_08380</name>
</gene>
<comment type="caution">
    <text evidence="2">The sequence shown here is derived from an EMBL/GenBank/DDBJ whole genome shotgun (WGS) entry which is preliminary data.</text>
</comment>
<proteinExistence type="predicted"/>
<evidence type="ECO:0000313" key="2">
    <source>
        <dbReference type="EMBL" id="MEX6687503.1"/>
    </source>
</evidence>
<keyword evidence="3" id="KW-1185">Reference proteome</keyword>
<dbReference type="EMBL" id="JAULBC010000002">
    <property type="protein sequence ID" value="MEX6687503.1"/>
    <property type="molecule type" value="Genomic_DNA"/>
</dbReference>
<organism evidence="2 3">
    <name type="scientific">Danxiaibacter flavus</name>
    <dbReference type="NCBI Taxonomy" id="3049108"/>
    <lineage>
        <taxon>Bacteria</taxon>
        <taxon>Pseudomonadati</taxon>
        <taxon>Bacteroidota</taxon>
        <taxon>Chitinophagia</taxon>
        <taxon>Chitinophagales</taxon>
        <taxon>Chitinophagaceae</taxon>
        <taxon>Danxiaibacter</taxon>
    </lineage>
</organism>
<dbReference type="Gene3D" id="3.90.1480.10">
    <property type="entry name" value="Alpha-2,3-sialyltransferase"/>
    <property type="match status" value="1"/>
</dbReference>
<evidence type="ECO:0000259" key="1">
    <source>
        <dbReference type="Pfam" id="PF01973"/>
    </source>
</evidence>